<name>A0ACC5XIJ6_PANGG</name>
<protein>
    <submittedName>
        <fullName evidence="1">Uncharacterized protein</fullName>
    </submittedName>
</protein>
<reference evidence="1 2" key="1">
    <citation type="journal article" date="2022" name="bioRxiv">
        <title>An ancient truncated duplication of the anti-Mullerian hormone receptor type 2 gene is a potential conserved master sex determinant in the Pangasiidae catfish family.</title>
        <authorList>
            <person name="Wen M."/>
            <person name="Pan Q."/>
            <person name="Jouanno E."/>
            <person name="Montfort J."/>
            <person name="Zahm M."/>
            <person name="Cabau C."/>
            <person name="Klopp C."/>
            <person name="Iampietro C."/>
            <person name="Roques C."/>
            <person name="Bouchez O."/>
            <person name="Castinel A."/>
            <person name="Donnadieu C."/>
            <person name="Parrinello H."/>
            <person name="Poncet C."/>
            <person name="Belmonte E."/>
            <person name="Gautier V."/>
            <person name="Avarre J.-C."/>
            <person name="Dugue R."/>
            <person name="Gustiano R."/>
            <person name="Ha T.T.T."/>
            <person name="Campet M."/>
            <person name="Sriphairoj K."/>
            <person name="Ribolli J."/>
            <person name="de Almeida F.L."/>
            <person name="Desvignes T."/>
            <person name="Postlethwait J.H."/>
            <person name="Bucao C.F."/>
            <person name="Robinson-Rechavi M."/>
            <person name="Bobe J."/>
            <person name="Herpin A."/>
            <person name="Guiguen Y."/>
        </authorList>
    </citation>
    <scope>NUCLEOTIDE SEQUENCE [LARGE SCALE GENOMIC DNA]</scope>
    <source>
        <strain evidence="1">YG-Dec2019</strain>
    </source>
</reference>
<gene>
    <name evidence="1" type="ORF">PGIGA_G00129490</name>
</gene>
<accession>A0ACC5XIJ6</accession>
<evidence type="ECO:0000313" key="1">
    <source>
        <dbReference type="EMBL" id="MCI4391012.1"/>
    </source>
</evidence>
<proteinExistence type="predicted"/>
<sequence length="304" mass="33794">MCEPGIHPRWGASSSQGTTHRHTHTYQHVFGRLEETREPRGEHVTLHTDTNPNSGSNRERWSCEVSDLRPLTGTLVNPTSTEASVPRNSSSCTSPTQSSGGLTPQTQLMAVMVNVCWMLALSACLVLKVQAECTRECALCLYGSLAAQQADSSTGPCTLECGSSVDLRKLGLCRNALTEDERATVDQKPQSDSTEHLLAKKYGGFMKRYGGFMMKKTSEDLTKDEADGDSEEELDILREILRVGLDANEPGKELQKRYGGFMRRVGRPQWLDEPKPYGLHKRWEDEGAENVLPETHKRYGGFMD</sequence>
<dbReference type="EMBL" id="CM040474">
    <property type="protein sequence ID" value="MCI4391012.1"/>
    <property type="molecule type" value="Genomic_DNA"/>
</dbReference>
<evidence type="ECO:0000313" key="2">
    <source>
        <dbReference type="Proteomes" id="UP000829447"/>
    </source>
</evidence>
<comment type="caution">
    <text evidence="1">The sequence shown here is derived from an EMBL/GenBank/DDBJ whole genome shotgun (WGS) entry which is preliminary data.</text>
</comment>
<organism evidence="1 2">
    <name type="scientific">Pangasianodon gigas</name>
    <name type="common">Mekong giant catfish</name>
    <name type="synonym">Pangasius gigas</name>
    <dbReference type="NCBI Taxonomy" id="30993"/>
    <lineage>
        <taxon>Eukaryota</taxon>
        <taxon>Metazoa</taxon>
        <taxon>Chordata</taxon>
        <taxon>Craniata</taxon>
        <taxon>Vertebrata</taxon>
        <taxon>Euteleostomi</taxon>
        <taxon>Actinopterygii</taxon>
        <taxon>Neopterygii</taxon>
        <taxon>Teleostei</taxon>
        <taxon>Ostariophysi</taxon>
        <taxon>Siluriformes</taxon>
        <taxon>Pangasiidae</taxon>
        <taxon>Pangasianodon</taxon>
    </lineage>
</organism>
<keyword evidence="2" id="KW-1185">Reference proteome</keyword>
<dbReference type="Proteomes" id="UP000829447">
    <property type="component" value="Linkage Group LG21"/>
</dbReference>